<keyword evidence="4" id="KW-1185">Reference proteome</keyword>
<comment type="caution">
    <text evidence="3">The sequence shown here is derived from an EMBL/GenBank/DDBJ whole genome shotgun (WGS) entry which is preliminary data.</text>
</comment>
<gene>
    <name evidence="3" type="ORF">CPE01_28390</name>
</gene>
<dbReference type="RefSeq" id="WP_186811557.1">
    <property type="nucleotide sequence ID" value="NZ_BJUA01000017.1"/>
</dbReference>
<accession>A0A510UX55</accession>
<feature type="signal peptide" evidence="1">
    <location>
        <begin position="1"/>
        <end position="32"/>
    </location>
</feature>
<dbReference type="AlphaFoldDB" id="A0A510UX55"/>
<proteinExistence type="predicted"/>
<protein>
    <recommendedName>
        <fullName evidence="2">SGNH domain-containing protein</fullName>
    </recommendedName>
</protein>
<evidence type="ECO:0000313" key="4">
    <source>
        <dbReference type="Proteomes" id="UP000321386"/>
    </source>
</evidence>
<keyword evidence="1" id="KW-0732">Signal</keyword>
<evidence type="ECO:0000313" key="3">
    <source>
        <dbReference type="EMBL" id="GEK19106.1"/>
    </source>
</evidence>
<dbReference type="InterPro" id="IPR043968">
    <property type="entry name" value="SGNH"/>
</dbReference>
<dbReference type="EMBL" id="BJUA01000017">
    <property type="protein sequence ID" value="GEK19106.1"/>
    <property type="molecule type" value="Genomic_DNA"/>
</dbReference>
<sequence>MHTTSRPRRLLTALAGLSLVLGGTLAVSPAAAQSAIAAPVAAGDVAAASEVAAVSAAITPEPSKATRDVPAYYSERSTLAPWVGRPCHGKAATSNAVVCEYGRASSSAYTIALVGDSKMGQYAAAFIRIAHARGWRVLIITKSACSFTDAEIDRDGAPYTTCNAWNRSALKALQRHQPDLVVTNQATSTGRLPGDTASSASSMERGLASRWRTLQGMGIPVVVVLDNPPSPAGDVYPCVAKHPTQPWRCNFSAVSGTAKVQQRAADRVGGVGVVNLRPTLCPGGVCRAVFDRVLVYRQGSHLTNTYVKTITSTIATKLDAARKVATAQ</sequence>
<evidence type="ECO:0000259" key="2">
    <source>
        <dbReference type="Pfam" id="PF19040"/>
    </source>
</evidence>
<reference evidence="3 4" key="1">
    <citation type="submission" date="2019-07" db="EMBL/GenBank/DDBJ databases">
        <title>Whole genome shotgun sequence of Cellulomonas persica NBRC 101101.</title>
        <authorList>
            <person name="Hosoyama A."/>
            <person name="Uohara A."/>
            <person name="Ohji S."/>
            <person name="Ichikawa N."/>
        </authorList>
    </citation>
    <scope>NUCLEOTIDE SEQUENCE [LARGE SCALE GENOMIC DNA]</scope>
    <source>
        <strain evidence="3 4">NBRC 101101</strain>
    </source>
</reference>
<dbReference type="Pfam" id="PF19040">
    <property type="entry name" value="SGNH"/>
    <property type="match status" value="1"/>
</dbReference>
<evidence type="ECO:0000256" key="1">
    <source>
        <dbReference type="SAM" id="SignalP"/>
    </source>
</evidence>
<feature type="chain" id="PRO_5039524006" description="SGNH domain-containing protein" evidence="1">
    <location>
        <begin position="33"/>
        <end position="328"/>
    </location>
</feature>
<dbReference type="Proteomes" id="UP000321386">
    <property type="component" value="Unassembled WGS sequence"/>
</dbReference>
<organism evidence="3 4">
    <name type="scientific">Cellulomonas persica</name>
    <dbReference type="NCBI Taxonomy" id="76861"/>
    <lineage>
        <taxon>Bacteria</taxon>
        <taxon>Bacillati</taxon>
        <taxon>Actinomycetota</taxon>
        <taxon>Actinomycetes</taxon>
        <taxon>Micrococcales</taxon>
        <taxon>Cellulomonadaceae</taxon>
        <taxon>Cellulomonas</taxon>
    </lineage>
</organism>
<name>A0A510UX55_9CELL</name>
<feature type="domain" description="SGNH" evidence="2">
    <location>
        <begin position="87"/>
        <end position="312"/>
    </location>
</feature>